<organism evidence="2 3">
    <name type="scientific">Mycena maculata</name>
    <dbReference type="NCBI Taxonomy" id="230809"/>
    <lineage>
        <taxon>Eukaryota</taxon>
        <taxon>Fungi</taxon>
        <taxon>Dikarya</taxon>
        <taxon>Basidiomycota</taxon>
        <taxon>Agaricomycotina</taxon>
        <taxon>Agaricomycetes</taxon>
        <taxon>Agaricomycetidae</taxon>
        <taxon>Agaricales</taxon>
        <taxon>Marasmiineae</taxon>
        <taxon>Mycenaceae</taxon>
        <taxon>Mycena</taxon>
    </lineage>
</organism>
<feature type="region of interest" description="Disordered" evidence="1">
    <location>
        <begin position="19"/>
        <end position="41"/>
    </location>
</feature>
<comment type="caution">
    <text evidence="2">The sequence shown here is derived from an EMBL/GenBank/DDBJ whole genome shotgun (WGS) entry which is preliminary data.</text>
</comment>
<feature type="compositionally biased region" description="Basic residues" evidence="1">
    <location>
        <begin position="190"/>
        <end position="205"/>
    </location>
</feature>
<gene>
    <name evidence="2" type="ORF">DFH07DRAFT_511222</name>
</gene>
<evidence type="ECO:0000256" key="1">
    <source>
        <dbReference type="SAM" id="MobiDB-lite"/>
    </source>
</evidence>
<dbReference type="Proteomes" id="UP001215280">
    <property type="component" value="Unassembled WGS sequence"/>
</dbReference>
<evidence type="ECO:0000313" key="3">
    <source>
        <dbReference type="Proteomes" id="UP001215280"/>
    </source>
</evidence>
<name>A0AAD7IYN6_9AGAR</name>
<sequence>MTRVLSVSQTIPRHTHARQLGSRAAASYLSPTSRSPRKSVLPTNCIGRHQRPRQLAGPKPGYHPVSGAGVHAIWVWAGAGLGGSVLGLGRVGVHPSLGCTRAGACVRFARARGGSFLGWDAIRWGDSGRPGRGRSISFIFLHPPSPSYLPPPLQPMPTPRTQVRVPVGEPARDEQGEAGGARGGGWGWGMKRRPSTSQRPRHLRD</sequence>
<reference evidence="2" key="1">
    <citation type="submission" date="2023-03" db="EMBL/GenBank/DDBJ databases">
        <title>Massive genome expansion in bonnet fungi (Mycena s.s.) driven by repeated elements and novel gene families across ecological guilds.</title>
        <authorList>
            <consortium name="Lawrence Berkeley National Laboratory"/>
            <person name="Harder C.B."/>
            <person name="Miyauchi S."/>
            <person name="Viragh M."/>
            <person name="Kuo A."/>
            <person name="Thoen E."/>
            <person name="Andreopoulos B."/>
            <person name="Lu D."/>
            <person name="Skrede I."/>
            <person name="Drula E."/>
            <person name="Henrissat B."/>
            <person name="Morin E."/>
            <person name="Kohler A."/>
            <person name="Barry K."/>
            <person name="LaButti K."/>
            <person name="Morin E."/>
            <person name="Salamov A."/>
            <person name="Lipzen A."/>
            <person name="Mereny Z."/>
            <person name="Hegedus B."/>
            <person name="Baldrian P."/>
            <person name="Stursova M."/>
            <person name="Weitz H."/>
            <person name="Taylor A."/>
            <person name="Grigoriev I.V."/>
            <person name="Nagy L.G."/>
            <person name="Martin F."/>
            <person name="Kauserud H."/>
        </authorList>
    </citation>
    <scope>NUCLEOTIDE SEQUENCE</scope>
    <source>
        <strain evidence="2">CBHHK188m</strain>
    </source>
</reference>
<accession>A0AAD7IYN6</accession>
<feature type="region of interest" description="Disordered" evidence="1">
    <location>
        <begin position="156"/>
        <end position="205"/>
    </location>
</feature>
<dbReference type="EMBL" id="JARJLG010000071">
    <property type="protein sequence ID" value="KAJ7753319.1"/>
    <property type="molecule type" value="Genomic_DNA"/>
</dbReference>
<dbReference type="AlphaFoldDB" id="A0AAD7IYN6"/>
<keyword evidence="3" id="KW-1185">Reference proteome</keyword>
<feature type="compositionally biased region" description="Gly residues" evidence="1">
    <location>
        <begin position="177"/>
        <end position="188"/>
    </location>
</feature>
<proteinExistence type="predicted"/>
<protein>
    <submittedName>
        <fullName evidence="2">Uncharacterized protein</fullName>
    </submittedName>
</protein>
<evidence type="ECO:0000313" key="2">
    <source>
        <dbReference type="EMBL" id="KAJ7753319.1"/>
    </source>
</evidence>